<comment type="catalytic activity">
    <reaction evidence="18">
        <text>a 1,2-diacyl-sn-glycero-3-phosphocholine(in) = a 1,2-diacyl-sn-glycero-3-phosphocholine(out)</text>
        <dbReference type="Rhea" id="RHEA:38571"/>
        <dbReference type="ChEBI" id="CHEBI:57643"/>
    </reaction>
</comment>
<feature type="transmembrane region" description="Helical" evidence="19">
    <location>
        <begin position="550"/>
        <end position="572"/>
    </location>
</feature>
<comment type="catalytic activity">
    <reaction evidence="15">
        <text>a 1,2-diacyl-sn-glycero-3-phospho-L-serine(in) = a 1,2-diacyl-sn-glycero-3-phospho-L-serine(out)</text>
        <dbReference type="Rhea" id="RHEA:38663"/>
        <dbReference type="ChEBI" id="CHEBI:57262"/>
    </reaction>
</comment>
<evidence type="ECO:0000256" key="16">
    <source>
        <dbReference type="ARBA" id="ARBA00024615"/>
    </source>
</evidence>
<dbReference type="Pfam" id="PF04109">
    <property type="entry name" value="ATG9"/>
    <property type="match status" value="1"/>
</dbReference>
<gene>
    <name evidence="21" type="ORF">J3R30DRAFT_3501735</name>
</gene>
<comment type="subcellular location">
    <subcellularLocation>
        <location evidence="1">Cytoplasmic vesicle membrane</location>
        <topology evidence="1">Multi-pass membrane protein</topology>
    </subcellularLocation>
    <subcellularLocation>
        <location evidence="2">Endoplasmic reticulum membrane</location>
        <topology evidence="2">Multi-pass membrane protein</topology>
    </subcellularLocation>
    <subcellularLocation>
        <location evidence="4">Golgi apparatus membrane</location>
        <topology evidence="4">Multi-pass membrane protein</topology>
    </subcellularLocation>
    <subcellularLocation>
        <location evidence="3 19">Preautophagosomal structure membrane</location>
        <topology evidence="3 19">Multi-pass membrane protein</topology>
    </subcellularLocation>
</comment>
<evidence type="ECO:0000313" key="21">
    <source>
        <dbReference type="EMBL" id="KAJ4475661.1"/>
    </source>
</evidence>
<evidence type="ECO:0000256" key="14">
    <source>
        <dbReference type="ARBA" id="ARBA00023329"/>
    </source>
</evidence>
<accession>A0A9W9DM58</accession>
<dbReference type="InterPro" id="IPR007241">
    <property type="entry name" value="Autophagy-rel_prot_9"/>
</dbReference>
<feature type="transmembrane region" description="Helical" evidence="19">
    <location>
        <begin position="239"/>
        <end position="259"/>
    </location>
</feature>
<comment type="catalytic activity">
    <reaction evidence="17">
        <text>a 1,2-diacyl-sn-glycero-3-phospho-(1D-myo-inositol-3-phosphate)(in) = a 1,2-diacyl-sn-glycero-3-phospho-(1D-myo-inositol-3-phosphate)(out)</text>
        <dbReference type="Rhea" id="RHEA:67920"/>
        <dbReference type="ChEBI" id="CHEBI:58088"/>
    </reaction>
</comment>
<keyword evidence="9 19" id="KW-1133">Transmembrane helix</keyword>
<dbReference type="GO" id="GO:0034727">
    <property type="term" value="P:piecemeal microautophagy of the nucleus"/>
    <property type="evidence" value="ECO:0007669"/>
    <property type="project" value="TreeGrafter"/>
</dbReference>
<feature type="region of interest" description="Disordered" evidence="20">
    <location>
        <begin position="893"/>
        <end position="914"/>
    </location>
</feature>
<evidence type="ECO:0000256" key="4">
    <source>
        <dbReference type="ARBA" id="ARBA00004653"/>
    </source>
</evidence>
<evidence type="ECO:0000256" key="11">
    <source>
        <dbReference type="ARBA" id="ARBA00023034"/>
    </source>
</evidence>
<keyword evidence="8 19" id="KW-0812">Transmembrane</keyword>
<evidence type="ECO:0000313" key="22">
    <source>
        <dbReference type="Proteomes" id="UP001150266"/>
    </source>
</evidence>
<evidence type="ECO:0000256" key="7">
    <source>
        <dbReference type="ARBA" id="ARBA00022448"/>
    </source>
</evidence>
<name>A0A9W9DM58_9AGAR</name>
<evidence type="ECO:0000256" key="18">
    <source>
        <dbReference type="ARBA" id="ARBA00024631"/>
    </source>
</evidence>
<dbReference type="Proteomes" id="UP001150266">
    <property type="component" value="Unassembled WGS sequence"/>
</dbReference>
<feature type="transmembrane region" description="Helical" evidence="19">
    <location>
        <begin position="280"/>
        <end position="301"/>
    </location>
</feature>
<evidence type="ECO:0000256" key="10">
    <source>
        <dbReference type="ARBA" id="ARBA00023006"/>
    </source>
</evidence>
<organism evidence="21 22">
    <name type="scientific">Lentinula aciculospora</name>
    <dbReference type="NCBI Taxonomy" id="153920"/>
    <lineage>
        <taxon>Eukaryota</taxon>
        <taxon>Fungi</taxon>
        <taxon>Dikarya</taxon>
        <taxon>Basidiomycota</taxon>
        <taxon>Agaricomycotina</taxon>
        <taxon>Agaricomycetes</taxon>
        <taxon>Agaricomycetidae</taxon>
        <taxon>Agaricales</taxon>
        <taxon>Marasmiineae</taxon>
        <taxon>Omphalotaceae</taxon>
        <taxon>Lentinula</taxon>
    </lineage>
</organism>
<evidence type="ECO:0000256" key="20">
    <source>
        <dbReference type="SAM" id="MobiDB-lite"/>
    </source>
</evidence>
<keyword evidence="7 19" id="KW-0813">Transport</keyword>
<evidence type="ECO:0000256" key="5">
    <source>
        <dbReference type="ARBA" id="ARBA00006185"/>
    </source>
</evidence>
<dbReference type="AlphaFoldDB" id="A0A9W9DM58"/>
<keyword evidence="22" id="KW-1185">Reference proteome</keyword>
<evidence type="ECO:0000256" key="6">
    <source>
        <dbReference type="ARBA" id="ARBA00018074"/>
    </source>
</evidence>
<keyword evidence="12 19" id="KW-0445">Lipid transport</keyword>
<keyword evidence="11" id="KW-0333">Golgi apparatus</keyword>
<keyword evidence="13 19" id="KW-0472">Membrane</keyword>
<dbReference type="GO" id="GO:0005776">
    <property type="term" value="C:autophagosome"/>
    <property type="evidence" value="ECO:0007669"/>
    <property type="project" value="TreeGrafter"/>
</dbReference>
<dbReference type="GO" id="GO:0005789">
    <property type="term" value="C:endoplasmic reticulum membrane"/>
    <property type="evidence" value="ECO:0007669"/>
    <property type="project" value="UniProtKB-SubCell"/>
</dbReference>
<dbReference type="GO" id="GO:0061709">
    <property type="term" value="P:reticulophagy"/>
    <property type="evidence" value="ECO:0007669"/>
    <property type="project" value="TreeGrafter"/>
</dbReference>
<dbReference type="GO" id="GO:0034497">
    <property type="term" value="P:protein localization to phagophore assembly site"/>
    <property type="evidence" value="ECO:0007669"/>
    <property type="project" value="TreeGrafter"/>
</dbReference>
<comment type="function">
    <text evidence="19">Phospholipid scramblase involved in autophagy. Cycles between the preautophagosomal structure/phagophore assembly site (PAS) and the cytoplasmic vesicle pool and supplies membrane for the growing autophagosome. Lipid scramblase activity plays a key role in preautophagosomal structure/phagophore assembly by distributing the phospholipids that arrive through ATG2 from the cytoplasmic to the luminal leaflet of the bilayer, thereby driving autophagosomal membrane expansion.</text>
</comment>
<evidence type="ECO:0000256" key="12">
    <source>
        <dbReference type="ARBA" id="ARBA00023055"/>
    </source>
</evidence>
<keyword evidence="14" id="KW-0968">Cytoplasmic vesicle</keyword>
<dbReference type="GO" id="GO:0000422">
    <property type="term" value="P:autophagy of mitochondrion"/>
    <property type="evidence" value="ECO:0007669"/>
    <property type="project" value="TreeGrafter"/>
</dbReference>
<feature type="compositionally biased region" description="Low complexity" evidence="20">
    <location>
        <begin position="1"/>
        <end position="28"/>
    </location>
</feature>
<evidence type="ECO:0000256" key="2">
    <source>
        <dbReference type="ARBA" id="ARBA00004477"/>
    </source>
</evidence>
<protein>
    <recommendedName>
        <fullName evidence="6 19">Autophagy-related protein 9</fullName>
    </recommendedName>
</protein>
<evidence type="ECO:0000256" key="1">
    <source>
        <dbReference type="ARBA" id="ARBA00004439"/>
    </source>
</evidence>
<evidence type="ECO:0000256" key="17">
    <source>
        <dbReference type="ARBA" id="ARBA00024621"/>
    </source>
</evidence>
<feature type="transmembrane region" description="Helical" evidence="19">
    <location>
        <begin position="588"/>
        <end position="606"/>
    </location>
</feature>
<dbReference type="GO" id="GO:0030659">
    <property type="term" value="C:cytoplasmic vesicle membrane"/>
    <property type="evidence" value="ECO:0007669"/>
    <property type="project" value="UniProtKB-SubCell"/>
</dbReference>
<dbReference type="PANTHER" id="PTHR13038:SF10">
    <property type="entry name" value="AUTOPHAGY-RELATED PROTEIN 9"/>
    <property type="match status" value="1"/>
</dbReference>
<comment type="similarity">
    <text evidence="5 19">Belongs to the ATG9 family.</text>
</comment>
<evidence type="ECO:0000256" key="3">
    <source>
        <dbReference type="ARBA" id="ARBA00004511"/>
    </source>
</evidence>
<evidence type="ECO:0000256" key="9">
    <source>
        <dbReference type="ARBA" id="ARBA00022989"/>
    </source>
</evidence>
<evidence type="ECO:0000256" key="13">
    <source>
        <dbReference type="ARBA" id="ARBA00023136"/>
    </source>
</evidence>
<feature type="compositionally biased region" description="Gly residues" evidence="20">
    <location>
        <begin position="902"/>
        <end position="912"/>
    </location>
</feature>
<evidence type="ECO:0000256" key="8">
    <source>
        <dbReference type="ARBA" id="ARBA00022692"/>
    </source>
</evidence>
<comment type="catalytic activity">
    <reaction evidence="16">
        <text>a 1,2-diacyl-sn-glycero-3-phosphoethanolamine(in) = a 1,2-diacyl-sn-glycero-3-phosphoethanolamine(out)</text>
        <dbReference type="Rhea" id="RHEA:38895"/>
        <dbReference type="ChEBI" id="CHEBI:64612"/>
    </reaction>
</comment>
<feature type="transmembrane region" description="Helical" evidence="19">
    <location>
        <begin position="465"/>
        <end position="489"/>
    </location>
</feature>
<evidence type="ECO:0000256" key="15">
    <source>
        <dbReference type="ARBA" id="ARBA00024479"/>
    </source>
</evidence>
<feature type="region of interest" description="Disordered" evidence="20">
    <location>
        <begin position="1"/>
        <end position="195"/>
    </location>
</feature>
<keyword evidence="10 19" id="KW-0072">Autophagy</keyword>
<dbReference type="EMBL" id="JAOTPV010000014">
    <property type="protein sequence ID" value="KAJ4475661.1"/>
    <property type="molecule type" value="Genomic_DNA"/>
</dbReference>
<feature type="transmembrane region" description="Helical" evidence="19">
    <location>
        <begin position="650"/>
        <end position="675"/>
    </location>
</feature>
<dbReference type="PANTHER" id="PTHR13038">
    <property type="entry name" value="APG9 AUTOPHAGY 9"/>
    <property type="match status" value="1"/>
</dbReference>
<reference evidence="21" key="1">
    <citation type="submission" date="2022-08" db="EMBL/GenBank/DDBJ databases">
        <title>A Global Phylogenomic Analysis of the Shiitake Genus Lentinula.</title>
        <authorList>
            <consortium name="DOE Joint Genome Institute"/>
            <person name="Sierra-Patev S."/>
            <person name="Min B."/>
            <person name="Naranjo-Ortiz M."/>
            <person name="Looney B."/>
            <person name="Konkel Z."/>
            <person name="Slot J.C."/>
            <person name="Sakamoto Y."/>
            <person name="Steenwyk J.L."/>
            <person name="Rokas A."/>
            <person name="Carro J."/>
            <person name="Camarero S."/>
            <person name="Ferreira P."/>
            <person name="Molpeceres G."/>
            <person name="Ruiz-Duenas F.J."/>
            <person name="Serrano A."/>
            <person name="Henrissat B."/>
            <person name="Drula E."/>
            <person name="Hughes K.W."/>
            <person name="Mata J.L."/>
            <person name="Ishikawa N.K."/>
            <person name="Vargas-Isla R."/>
            <person name="Ushijima S."/>
            <person name="Smith C.A."/>
            <person name="Ahrendt S."/>
            <person name="Andreopoulos W."/>
            <person name="He G."/>
            <person name="Labutti K."/>
            <person name="Lipzen A."/>
            <person name="Ng V."/>
            <person name="Riley R."/>
            <person name="Sandor L."/>
            <person name="Barry K."/>
            <person name="Martinez A.T."/>
            <person name="Xiao Y."/>
            <person name="Gibbons J.G."/>
            <person name="Terashima K."/>
            <person name="Grigoriev I.V."/>
            <person name="Hibbett D.S."/>
        </authorList>
    </citation>
    <scope>NUCLEOTIDE SEQUENCE</scope>
    <source>
        <strain evidence="21">JLM2183</strain>
    </source>
</reference>
<evidence type="ECO:0000256" key="19">
    <source>
        <dbReference type="RuleBase" id="RU364027"/>
    </source>
</evidence>
<proteinExistence type="inferred from homology"/>
<dbReference type="GO" id="GO:0006869">
    <property type="term" value="P:lipid transport"/>
    <property type="evidence" value="ECO:0007669"/>
    <property type="project" value="UniProtKB-KW"/>
</dbReference>
<dbReference type="OrthoDB" id="2020634at2759"/>
<feature type="compositionally biased region" description="Polar residues" evidence="20">
    <location>
        <begin position="36"/>
        <end position="47"/>
    </location>
</feature>
<sequence length="954" mass="107758">MSSSRPSNSRSFHASQSFFPSGSSSKPFLNMLNPMSRGTYQGYTQANQSLLEEEEEKVQSDSEDERDVEAGNTDTPLAKLSKSHGKRRISWDTNPNIRRENRHDDDSSDGEVPQSFMIEATSNKPRKPPASLKGKEPARRRQQPLHSAPSGRKIPPLLPIHASVSIPPRPSEVDEGLTPPADTFSDTSERGRTKQMPGLDAYERALWNWVNVYNLDAFLQEVYLYYEGKGIYSIALSRGLNLLTVGFVIGFSTFLVGCVDYSRIHPDKQMKLSEAIVDHCVSKFSGFTLLFFILFTASYAWQIATFVLGVMRLADMYNFYTHLLKIPDADIQTISWPEVVRRIGMIREENPLTAISSKRVNSNDTTTAKLDAHDIANRIMRQENYLIALFNKDLLDLRVPLPSVLKKYVSQDQGRSRGTMLTQALEWNLRFCLMEYLFDKHGRVRKLFLKSKNRAPLIEGLRRRFVFMGILNAIFAPFIVLYLLMYSFFRYFEEYHKDPSTIGGRRYTSYAQWKFREFNELPHLFIRRLDESYPLANIYIGQFPNEKMTIIMRFVAFIAGSFAAVLFLATVWDPDVFVHLEITPHRTVVFYLAVFGSVLAVARGMIPDDNRVFDPEMLMTEVITYTHYMPEEWKGQLHSKKVHQDFGELFAMKILIFVEELLSVVLTPFVLWFSLPDCAPAVIDFFREFSVHVDGRGYVCSFAEFNFERHGNVKFGAPNPIKDQRMLSNEGKMEKSFLNFKAANPEWTPDPAGSLYLSRIQDFTVAHPINSMLRRRHIESSGLSPFSAQPANPPSPMISRKPEIVLEDKAHEYDRALRQSRYAARRRGGASVMGMSALNQPAGPSASSIFGPSAMAGAQTAILGDSQGSVMPVPAVARLTVEEEIEESRIGAIPDDEVGPDGEVGSGLGGSYIDGARRVTRPVYEEEEEEGLEDGGVLGLLAQIYGRRDGPKLG</sequence>
<dbReference type="GO" id="GO:0000139">
    <property type="term" value="C:Golgi membrane"/>
    <property type="evidence" value="ECO:0007669"/>
    <property type="project" value="UniProtKB-SubCell"/>
</dbReference>
<dbReference type="GO" id="GO:0034045">
    <property type="term" value="C:phagophore assembly site membrane"/>
    <property type="evidence" value="ECO:0007669"/>
    <property type="project" value="UniProtKB-SubCell"/>
</dbReference>
<comment type="caution">
    <text evidence="21">The sequence shown here is derived from an EMBL/GenBank/DDBJ whole genome shotgun (WGS) entry which is preliminary data.</text>
</comment>
<feature type="compositionally biased region" description="Acidic residues" evidence="20">
    <location>
        <begin position="51"/>
        <end position="67"/>
    </location>
</feature>